<accession>A0A976QQE5</accession>
<organism evidence="7 8">
    <name type="scientific">Theileria orientalis</name>
    <dbReference type="NCBI Taxonomy" id="68886"/>
    <lineage>
        <taxon>Eukaryota</taxon>
        <taxon>Sar</taxon>
        <taxon>Alveolata</taxon>
        <taxon>Apicomplexa</taxon>
        <taxon>Aconoidasida</taxon>
        <taxon>Piroplasmida</taxon>
        <taxon>Theileriidae</taxon>
        <taxon>Theileria</taxon>
    </lineage>
</organism>
<dbReference type="PANTHER" id="PTHR14042:SF24">
    <property type="entry name" value="PROTEIN DOPEY-1 HOMOLOG"/>
    <property type="match status" value="1"/>
</dbReference>
<proteinExistence type="inferred from homology"/>
<feature type="compositionally biased region" description="Polar residues" evidence="4">
    <location>
        <begin position="2812"/>
        <end position="2821"/>
    </location>
</feature>
<evidence type="ECO:0000259" key="6">
    <source>
        <dbReference type="Pfam" id="PF24598"/>
    </source>
</evidence>
<feature type="region of interest" description="Disordered" evidence="4">
    <location>
        <begin position="948"/>
        <end position="999"/>
    </location>
</feature>
<feature type="compositionally biased region" description="Basic and acidic residues" evidence="4">
    <location>
        <begin position="2705"/>
        <end position="2714"/>
    </location>
</feature>
<dbReference type="SUPFAM" id="SSF48371">
    <property type="entry name" value="ARM repeat"/>
    <property type="match status" value="1"/>
</dbReference>
<comment type="similarity">
    <text evidence="3">Belongs to the DOP1 family.</text>
</comment>
<feature type="region of interest" description="Disordered" evidence="4">
    <location>
        <begin position="648"/>
        <end position="680"/>
    </location>
</feature>
<evidence type="ECO:0000256" key="3">
    <source>
        <dbReference type="ARBA" id="ARBA00046326"/>
    </source>
</evidence>
<evidence type="ECO:0000259" key="5">
    <source>
        <dbReference type="Pfam" id="PF04118"/>
    </source>
</evidence>
<gene>
    <name evidence="7" type="ORF">MACJ_000348</name>
</gene>
<feature type="region of interest" description="Disordered" evidence="4">
    <location>
        <begin position="2634"/>
        <end position="2736"/>
    </location>
</feature>
<evidence type="ECO:0000313" key="7">
    <source>
        <dbReference type="EMBL" id="UKJ87906.2"/>
    </source>
</evidence>
<feature type="compositionally biased region" description="Polar residues" evidence="4">
    <location>
        <begin position="671"/>
        <end position="680"/>
    </location>
</feature>
<feature type="compositionally biased region" description="Polar residues" evidence="4">
    <location>
        <begin position="1185"/>
        <end position="1194"/>
    </location>
</feature>
<evidence type="ECO:0000256" key="1">
    <source>
        <dbReference type="ARBA" id="ARBA00022448"/>
    </source>
</evidence>
<dbReference type="InterPro" id="IPR040314">
    <property type="entry name" value="DOP1"/>
</dbReference>
<protein>
    <recommendedName>
        <fullName evidence="9">Dopey N-terminal domain-containing protein</fullName>
    </recommendedName>
</protein>
<feature type="compositionally biased region" description="Polar residues" evidence="4">
    <location>
        <begin position="2658"/>
        <end position="2672"/>
    </location>
</feature>
<feature type="region of interest" description="Disordered" evidence="4">
    <location>
        <begin position="599"/>
        <end position="636"/>
    </location>
</feature>
<dbReference type="OrthoDB" id="297643at2759"/>
<keyword evidence="2" id="KW-0653">Protein transport</keyword>
<dbReference type="InterPro" id="IPR016024">
    <property type="entry name" value="ARM-type_fold"/>
</dbReference>
<sequence length="2924" mass="328390">MSEDLTTSAHTSINRVDLRKLDTDVYNILTQFEKTREWADLTNCLIKLNRILSNSTIPSIPYKEIICKRLAQCLNHQLPTGVHTRALEVYASILDKTSPESLSRDLALFSTGLFPFFSYSSYSVRPQFLSIIDKYYIPLGPKLIPCLIGLLICIIPGLEDDKSETYDMVYNLVEKISKRVPEKYFMSSLWHILKKANKIRLQTLYLISNKLSPGVPKLPVNRLESLLPDRNDLVLKSLMASTLDESVIILRELMNFLSKHFPLDHDLFTYQSKSALCRSILKLLRNKDWSLTRRIYQWLFNTNDLNESVESIDLTYFNYHSKTVIINAIKELLKMEITTADDAVLPLKIIVTLISDIEVEAISDQLMPVLCIPILRYVCEGIDDTDWHQAVIQETKIIFNPTLTPPNIVFISINEEFNKLFLEEKHDSLHTWNEILNLSRIYLDEIKTLTSCETILAGLFMLLENALFKLLKLELKEKTQVVLNLLSYVSCILERTERMILTDYHYFYFENDLDYVKETAELKLLIEEQKLCNEGISKYLDDFYIDSLNHFEGKAELNYTEISVLDMLNNLAVRLVSIEINMETIPITKSFSEFLGHASPERVPEQGDSTQQREQANSARSAHSSQSVNSEKPVQTANDCLSTTNAKSLPVKPLVQPGQVKDIPEPGKVAQATSSSNSTPVKSIVKNAQFLLLKKTRESTQSTPTSDSAHTAAEKSTTAQMRENKFTLKKQTKLLDESGLASAKSNKSSSRTSASSIESKLQDEFKLDRWIVCLLKSCLSPDPVIFCRGITTFLRVINIPHRHAVKHFFSSSLIHMRNILTQLWSSLDDKLAPYHSEVVYIMLQLMKLVYGASMEAEKIIIKDLTSTEIGQKINAILRFGVFFRHIHTHAPDRVFFSDAVGHILDAVEDSDPKVHYYARAFLSESIYMLPKLIDPILHFLITTRKLDETSRDPTESENALGDVSRTPENGLNASARSSNRELNGNKFPKANLTSKSNTKDGSWLKGVRAFKSSDGNNTGRTQSTDSYLSGYDVSDNEDKDKMNMTELVRKFRHLSSIVGREGQAILDLMNRRQAPIALLKLIQGNELFSELSTKMAVNEYGTLLTSGTKAQALDRSPNESVSGDDASDPTLVNHLLDHTFGARTITLNSSALEMSDTESRGSPTAPTDAAAESLNSPHLMEHPTIDSTNISDSNPGDRSRASPAADVSLTPVSRKSNGSKVSSIAGLGKICSNLSYEQGRVTPHLGKGSFERSARGSTVGMARESATHSSRGPSIGIERESSTQSPRRPAIGVAKSTPHSPLPSSCYERKESSLYGEYNQDESYEHRNNAQSLSIFPRLFDESNSSYTDASIYNYLDLVIVITLKYICIDVDLERLLEIKTVDDLVQYQLYLDRLDDQNCSTRKQTNILSLFNRSNSLVDLSMEDRGMLLRCTAIDFMKSFISSLQPANSAKEVSCMISKYLLLLLYHFHLKQEHIIQTQMIYLLKVVMDRCSQETTGISAPASSLIELSTTLMSLWSSKNDPVSSRIFDSSPSKLQITSNMLATSMSVIGDTGNILSCLTMDDGKLTNSFSTDTLFDRTPAGSCLSKGVENLCYTRDPDTAFSQLTPVYIINMGEIKKLQIEKMANVHEVSYFTKIIEICIANSAKSKCLHLLQSYIDFSLYTLKFMSGSEGLKYASRFMIEFSSHLITYKEKIGTTGLFYYLRALYFMFNHLSDDYATETTTSQSRKMKQFLMNKEILMTREMYGTMVFGSKSEGVRTMFGSRSKRKTLAETSNLPHFDITSIVDSCVKSVMWARETQLSTNYPQEAKEDHIHGFNSASFSSDYGTASAGSSCFDGPMDSFRGQDGAGSSSNADLDTQVSFGQQDVTGKSRYTGSYRACPASSGYRNSSRFTGSSQGFDAMDLNSMNSSSAYIYERSYAYSSRNNLVCSEANLSLKVSLENITNQAIRLFRLLYMKLPYHFIKACIYIWDQSNCDHPSYNIPYVDLSTASLENCPKYREVNRRVETKHCLLMLLNNVPQLTTSSVLSHTLDMMEAFCKSSDYRHMPGYLILNTNVREVSVSEFLYTVLVSDMAKRSDVEQTYLELQRWINLVLHFPKQPSVFLWLFCSVVRYEKVTACNYAKVLTNIGRRLFSDLLMVVIYQACGIYSQKVCNWLDHKDYDTNPPVPLLVQLMNSAHYFGSSCFTETPPISPCSELATPRFSPSPFSKNSRSPAADHLESRLEFLSECSSNLPADGVDTTANMGTRVGVKRSTIGSSRMVSINSVMTVGSYNYFSAGFPRNSERASTNNSSHVSGAPEQSEDAATADNVNRANVNRSVEHTYSPNSRVTAHNATDQDCVTLNKPTTTTNTSSLETSRSQSLLGSELLGGIEGVMTPNRVVSVNALSLLIFLNYEVLQLNRRTPITNVFYQTFHKSLTSYILPLLVTKQHQQQRYFSLLLIRYFPYKLYQVPLINIKKNLLEFINSPEFFRTDQFGLRELTHVFRRMATEDFKGVTDTMGRLDMYTNPPHLNVFSNKSASLITRARYLKRLAFVLYACENDVFTDNISTIIERLSETTRSFKNDTLRSKCLFVMRVLLVKTSQENLTVLWPVLLSELIKVFRTTVDQANMEARESGAEGSCFTPREYAGLPVNAGAGGNAGQGPNDAQGVSGPVANRSPTSQVQPSNSSSPRGDGDASDAGSSRLTNAHGVQNEESISLNTRSLKNDMSRLSDKSTGQVSKNSTSRASLKSSSRLSVKMSEKEYIKIMENEECPAENTSALLIEAIKIVDMACALKLNEFLVYQWMFINELNPTRRPGARKSGSTEGGAESKSSTKSQGKSESEEADDLEIEELNDFKPFLVLAGQACSEHIKCRIDNALSLPHEHVKPIRLERTRSHQWDEKNVRDMLCESIEKEMTDVVAKYERNKPIIINQIYKTSKRFQ</sequence>
<feature type="region of interest" description="Disordered" evidence="4">
    <location>
        <begin position="2795"/>
        <end position="2829"/>
    </location>
</feature>
<dbReference type="Proteomes" id="UP000244803">
    <property type="component" value="Chromosome 1"/>
</dbReference>
<feature type="compositionally biased region" description="Low complexity" evidence="4">
    <location>
        <begin position="2347"/>
        <end position="2359"/>
    </location>
</feature>
<feature type="region of interest" description="Disordered" evidence="4">
    <location>
        <begin position="2284"/>
        <end position="2359"/>
    </location>
</feature>
<reference evidence="7" key="1">
    <citation type="submission" date="2022-07" db="EMBL/GenBank/DDBJ databases">
        <title>Evaluation of T. orientalis genome assembly methods using nanopore sequencing and analysis of variation between genomes.</title>
        <authorList>
            <person name="Yam J."/>
            <person name="Micallef M.L."/>
            <person name="Liu M."/>
            <person name="Djordjevic S.P."/>
            <person name="Bogema D.R."/>
            <person name="Jenkins C."/>
        </authorList>
    </citation>
    <scope>NUCLEOTIDE SEQUENCE</scope>
    <source>
        <strain evidence="7">Fish Creek</strain>
    </source>
</reference>
<dbReference type="Pfam" id="PF24598">
    <property type="entry name" value="DOP1_C"/>
    <property type="match status" value="1"/>
</dbReference>
<keyword evidence="1" id="KW-0813">Transport</keyword>
<feature type="compositionally biased region" description="Polar residues" evidence="4">
    <location>
        <begin position="607"/>
        <end position="636"/>
    </location>
</feature>
<feature type="region of interest" description="Disordered" evidence="4">
    <location>
        <begin position="696"/>
        <end position="723"/>
    </location>
</feature>
<feature type="domain" description="DOP1 N-terminal" evidence="5">
    <location>
        <begin position="18"/>
        <end position="303"/>
    </location>
</feature>
<evidence type="ECO:0000256" key="2">
    <source>
        <dbReference type="ARBA" id="ARBA00022927"/>
    </source>
</evidence>
<feature type="compositionally biased region" description="Low complexity" evidence="4">
    <location>
        <begin position="2721"/>
        <end position="2736"/>
    </location>
</feature>
<feature type="compositionally biased region" description="Polar residues" evidence="4">
    <location>
        <begin position="966"/>
        <end position="982"/>
    </location>
</feature>
<evidence type="ECO:0000313" key="8">
    <source>
        <dbReference type="Proteomes" id="UP000244803"/>
    </source>
</evidence>
<feature type="compositionally biased region" description="Polar residues" evidence="4">
    <location>
        <begin position="2681"/>
        <end position="2704"/>
    </location>
</feature>
<dbReference type="GO" id="GO:0015031">
    <property type="term" value="P:protein transport"/>
    <property type="evidence" value="ECO:0007669"/>
    <property type="project" value="UniProtKB-KW"/>
</dbReference>
<feature type="compositionally biased region" description="Polar residues" evidence="4">
    <location>
        <begin position="2286"/>
        <end position="2295"/>
    </location>
</feature>
<dbReference type="PANTHER" id="PTHR14042">
    <property type="entry name" value="DOPEY-RELATED"/>
    <property type="match status" value="1"/>
</dbReference>
<dbReference type="GO" id="GO:0006895">
    <property type="term" value="P:Golgi to endosome transport"/>
    <property type="evidence" value="ECO:0007669"/>
    <property type="project" value="InterPro"/>
</dbReference>
<feature type="compositionally biased region" description="Polar residues" evidence="4">
    <location>
        <begin position="1210"/>
        <end position="1222"/>
    </location>
</feature>
<dbReference type="GO" id="GO:0005829">
    <property type="term" value="C:cytosol"/>
    <property type="evidence" value="ECO:0007669"/>
    <property type="project" value="GOC"/>
</dbReference>
<evidence type="ECO:0008006" key="9">
    <source>
        <dbReference type="Google" id="ProtNLM"/>
    </source>
</evidence>
<feature type="region of interest" description="Disordered" evidence="4">
    <location>
        <begin position="1175"/>
        <end position="1222"/>
    </location>
</feature>
<feature type="domain" description="DOP1-like C-terminal" evidence="6">
    <location>
        <begin position="2454"/>
        <end position="2613"/>
    </location>
</feature>
<dbReference type="EMBL" id="CP056065">
    <property type="protein sequence ID" value="UKJ87906.2"/>
    <property type="molecule type" value="Genomic_DNA"/>
</dbReference>
<evidence type="ECO:0000256" key="4">
    <source>
        <dbReference type="SAM" id="MobiDB-lite"/>
    </source>
</evidence>
<name>A0A976QQE5_THEOR</name>
<feature type="region of interest" description="Disordered" evidence="4">
    <location>
        <begin position="1245"/>
        <end position="1308"/>
    </location>
</feature>
<feature type="region of interest" description="Disordered" evidence="4">
    <location>
        <begin position="1013"/>
        <end position="1032"/>
    </location>
</feature>
<dbReference type="InterPro" id="IPR056457">
    <property type="entry name" value="DOP1_C"/>
</dbReference>
<dbReference type="Pfam" id="PF04118">
    <property type="entry name" value="Dopey_N"/>
    <property type="match status" value="1"/>
</dbReference>
<feature type="compositionally biased region" description="Polar residues" evidence="4">
    <location>
        <begin position="1013"/>
        <end position="1027"/>
    </location>
</feature>
<dbReference type="GO" id="GO:0005768">
    <property type="term" value="C:endosome"/>
    <property type="evidence" value="ECO:0007669"/>
    <property type="project" value="TreeGrafter"/>
</dbReference>
<dbReference type="InterPro" id="IPR007249">
    <property type="entry name" value="DOP1_N"/>
</dbReference>
<feature type="compositionally biased region" description="Polar residues" evidence="4">
    <location>
        <begin position="699"/>
        <end position="721"/>
    </location>
</feature>
<feature type="compositionally biased region" description="Polar residues" evidence="4">
    <location>
        <begin position="2309"/>
        <end position="2346"/>
    </location>
</feature>
<dbReference type="GO" id="GO:0005802">
    <property type="term" value="C:trans-Golgi network"/>
    <property type="evidence" value="ECO:0007669"/>
    <property type="project" value="TreeGrafter"/>
</dbReference>